<feature type="domain" description="ABC-2 type transporter transmembrane" evidence="6">
    <location>
        <begin position="180"/>
        <end position="366"/>
    </location>
</feature>
<feature type="transmembrane region" description="Helical" evidence="5">
    <location>
        <begin position="21"/>
        <end position="46"/>
    </location>
</feature>
<evidence type="ECO:0000256" key="3">
    <source>
        <dbReference type="ARBA" id="ARBA00022989"/>
    </source>
</evidence>
<sequence length="397" mass="42453">MLSHRLQAAWVVARRDFVAVVFSKAFIFFLLGPLFPIVVGFFAGAIGASVQQNLDRVVVGVAMPDGQGDLLVKARDALAGHMEGGAPDFVVLDRLHPGDRFDARRILKDKRLAAVVTGTLDAPVLTATRERIDDWNGMVALFAARAKTGEPAVFPPVRGDVVATSAAREHSGQVLTAQAGQVLLFLLTMLLAGMVLSNLVEEKANKIIEVLAASIPMDALFLGKLFAMLAVSIVGIAVWGAGYGVMVLAGLRSIPLLAAPAVGWPLFLVLGFLYFAMAYLLLGAMFLAIGGMANTVREVQTLSMPATMLQLIVFFFASFALARPGTWLERAAEIFPVSSPYAMLARAAQHAALLPHLGALCWQALWVAVIVRGGALLFRRTVMKSGPAPRRRRASAV</sequence>
<dbReference type="OrthoDB" id="7388589at2"/>
<feature type="transmembrane region" description="Helical" evidence="5">
    <location>
        <begin position="221"/>
        <end position="246"/>
    </location>
</feature>
<evidence type="ECO:0000256" key="2">
    <source>
        <dbReference type="ARBA" id="ARBA00022692"/>
    </source>
</evidence>
<dbReference type="EMBL" id="AEWJ01000018">
    <property type="protein sequence ID" value="EGD60561.1"/>
    <property type="molecule type" value="Genomic_DNA"/>
</dbReference>
<evidence type="ECO:0000313" key="7">
    <source>
        <dbReference type="EMBL" id="EGD60561.1"/>
    </source>
</evidence>
<evidence type="ECO:0000259" key="6">
    <source>
        <dbReference type="Pfam" id="PF12698"/>
    </source>
</evidence>
<accession>F1Z4F1</accession>
<keyword evidence="8" id="KW-1185">Reference proteome</keyword>
<comment type="caution">
    <text evidence="7">The sequence shown here is derived from an EMBL/GenBank/DDBJ whole genome shotgun (WGS) entry which is preliminary data.</text>
</comment>
<organism evidence="7 8">
    <name type="scientific">Novosphingobium nitrogenifigens DSM 19370</name>
    <dbReference type="NCBI Taxonomy" id="983920"/>
    <lineage>
        <taxon>Bacteria</taxon>
        <taxon>Pseudomonadati</taxon>
        <taxon>Pseudomonadota</taxon>
        <taxon>Alphaproteobacteria</taxon>
        <taxon>Sphingomonadales</taxon>
        <taxon>Sphingomonadaceae</taxon>
        <taxon>Novosphingobium</taxon>
    </lineage>
</organism>
<feature type="transmembrane region" description="Helical" evidence="5">
    <location>
        <begin position="266"/>
        <end position="290"/>
    </location>
</feature>
<evidence type="ECO:0000256" key="4">
    <source>
        <dbReference type="ARBA" id="ARBA00023136"/>
    </source>
</evidence>
<proteinExistence type="predicted"/>
<name>F1Z4F1_9SPHN</name>
<dbReference type="eggNOG" id="COG1668">
    <property type="taxonomic scope" value="Bacteria"/>
</dbReference>
<gene>
    <name evidence="7" type="ORF">Y88_2851</name>
</gene>
<keyword evidence="3 5" id="KW-1133">Transmembrane helix</keyword>
<dbReference type="STRING" id="983920.Y88_2851"/>
<evidence type="ECO:0000256" key="1">
    <source>
        <dbReference type="ARBA" id="ARBA00004141"/>
    </source>
</evidence>
<dbReference type="Pfam" id="PF12698">
    <property type="entry name" value="ABC2_membrane_3"/>
    <property type="match status" value="1"/>
</dbReference>
<comment type="subcellular location">
    <subcellularLocation>
        <location evidence="1">Membrane</location>
        <topology evidence="1">Multi-pass membrane protein</topology>
    </subcellularLocation>
</comment>
<dbReference type="HOGENOM" id="CLU_656942_0_0_5"/>
<dbReference type="GO" id="GO:0016020">
    <property type="term" value="C:membrane"/>
    <property type="evidence" value="ECO:0007669"/>
    <property type="project" value="UniProtKB-SubCell"/>
</dbReference>
<keyword evidence="4 5" id="KW-0472">Membrane</keyword>
<evidence type="ECO:0000313" key="8">
    <source>
        <dbReference type="Proteomes" id="UP000004728"/>
    </source>
</evidence>
<evidence type="ECO:0000256" key="5">
    <source>
        <dbReference type="SAM" id="Phobius"/>
    </source>
</evidence>
<protein>
    <submittedName>
        <fullName evidence="7">ABC-type Na+ efflux pump permease component-like protein</fullName>
    </submittedName>
</protein>
<dbReference type="GO" id="GO:0140359">
    <property type="term" value="F:ABC-type transporter activity"/>
    <property type="evidence" value="ECO:0007669"/>
    <property type="project" value="InterPro"/>
</dbReference>
<keyword evidence="2 5" id="KW-0812">Transmembrane</keyword>
<feature type="transmembrane region" description="Helical" evidence="5">
    <location>
        <begin position="302"/>
        <end position="322"/>
    </location>
</feature>
<dbReference type="InParanoid" id="F1Z4F1"/>
<dbReference type="RefSeq" id="WP_008068429.1">
    <property type="nucleotide sequence ID" value="NZ_AQWK01000009.1"/>
</dbReference>
<dbReference type="AlphaFoldDB" id="F1Z4F1"/>
<dbReference type="Proteomes" id="UP000004728">
    <property type="component" value="Unassembled WGS sequence"/>
</dbReference>
<dbReference type="InterPro" id="IPR013525">
    <property type="entry name" value="ABC2_TM"/>
</dbReference>
<reference evidence="7 8" key="1">
    <citation type="journal article" date="2012" name="J. Bacteriol.">
        <title>Draft Genome Sequence of Novosphingobium nitrogenifigens Y88T.</title>
        <authorList>
            <person name="Strabala T.J."/>
            <person name="Macdonald L."/>
            <person name="Liu V."/>
            <person name="Smit A.M."/>
        </authorList>
    </citation>
    <scope>NUCLEOTIDE SEQUENCE [LARGE SCALE GENOMIC DNA]</scope>
    <source>
        <strain evidence="7 8">DSM 19370</strain>
    </source>
</reference>
<feature type="transmembrane region" description="Helical" evidence="5">
    <location>
        <begin position="182"/>
        <end position="200"/>
    </location>
</feature>